<dbReference type="HOGENOM" id="CLU_2812186_0_0_1"/>
<proteinExistence type="predicted"/>
<dbReference type="VEuPathDB" id="FungiDB:GLRG_01870"/>
<dbReference type="EMBL" id="GG697337">
    <property type="protein sequence ID" value="EFQ27375.1"/>
    <property type="molecule type" value="Genomic_DNA"/>
</dbReference>
<evidence type="ECO:0000313" key="2">
    <source>
        <dbReference type="Proteomes" id="UP000008782"/>
    </source>
</evidence>
<keyword evidence="2" id="KW-1185">Reference proteome</keyword>
<dbReference type="Proteomes" id="UP000008782">
    <property type="component" value="Unassembled WGS sequence"/>
</dbReference>
<accession>E3Q9J6</accession>
<dbReference type="GeneID" id="24407235"/>
<organism evidence="2">
    <name type="scientific">Colletotrichum graminicola (strain M1.001 / M2 / FGSC 10212)</name>
    <name type="common">Maize anthracnose fungus</name>
    <name type="synonym">Glomerella graminicola</name>
    <dbReference type="NCBI Taxonomy" id="645133"/>
    <lineage>
        <taxon>Eukaryota</taxon>
        <taxon>Fungi</taxon>
        <taxon>Dikarya</taxon>
        <taxon>Ascomycota</taxon>
        <taxon>Pezizomycotina</taxon>
        <taxon>Sordariomycetes</taxon>
        <taxon>Hypocreomycetidae</taxon>
        <taxon>Glomerellales</taxon>
        <taxon>Glomerellaceae</taxon>
        <taxon>Colletotrichum</taxon>
        <taxon>Colletotrichum graminicola species complex</taxon>
    </lineage>
</organism>
<gene>
    <name evidence="1" type="ORF">GLRG_01870</name>
</gene>
<evidence type="ECO:0000313" key="1">
    <source>
        <dbReference type="EMBL" id="EFQ27375.1"/>
    </source>
</evidence>
<protein>
    <submittedName>
        <fullName evidence="1">Uncharacterized protein</fullName>
    </submittedName>
</protein>
<dbReference type="AlphaFoldDB" id="E3Q9J6"/>
<name>E3Q9J6_COLGM</name>
<sequence>MQLAKTIGARRGIEIVKALDLVVGELDDVGDANDNFLVLTAFSYWAYVRHPQITIEDFVGKSKVKSH</sequence>
<dbReference type="RefSeq" id="XP_008091395.1">
    <property type="nucleotide sequence ID" value="XM_008093204.1"/>
</dbReference>
<reference evidence="2" key="1">
    <citation type="journal article" date="2012" name="Nat. Genet.">
        <title>Lifestyle transitions in plant pathogenic Colletotrichum fungi deciphered by genome and transcriptome analyses.</title>
        <authorList>
            <person name="O'Connell R.J."/>
            <person name="Thon M.R."/>
            <person name="Hacquard S."/>
            <person name="Amyotte S.G."/>
            <person name="Kleemann J."/>
            <person name="Torres M.F."/>
            <person name="Damm U."/>
            <person name="Buiate E.A."/>
            <person name="Epstein L."/>
            <person name="Alkan N."/>
            <person name="Altmueller J."/>
            <person name="Alvarado-Balderrama L."/>
            <person name="Bauser C.A."/>
            <person name="Becker C."/>
            <person name="Birren B.W."/>
            <person name="Chen Z."/>
            <person name="Choi J."/>
            <person name="Crouch J.A."/>
            <person name="Duvick J.P."/>
            <person name="Farman M.A."/>
            <person name="Gan P."/>
            <person name="Heiman D."/>
            <person name="Henrissat B."/>
            <person name="Howard R.J."/>
            <person name="Kabbage M."/>
            <person name="Koch C."/>
            <person name="Kracher B."/>
            <person name="Kubo Y."/>
            <person name="Law A.D."/>
            <person name="Lebrun M.-H."/>
            <person name="Lee Y.-H."/>
            <person name="Miyara I."/>
            <person name="Moore N."/>
            <person name="Neumann U."/>
            <person name="Nordstroem K."/>
            <person name="Panaccione D.G."/>
            <person name="Panstruga R."/>
            <person name="Place M."/>
            <person name="Proctor R.H."/>
            <person name="Prusky D."/>
            <person name="Rech G."/>
            <person name="Reinhardt R."/>
            <person name="Rollins J.A."/>
            <person name="Rounsley S."/>
            <person name="Schardl C.L."/>
            <person name="Schwartz D.C."/>
            <person name="Shenoy N."/>
            <person name="Shirasu K."/>
            <person name="Sikhakolli U.R."/>
            <person name="Stueber K."/>
            <person name="Sukno S.A."/>
            <person name="Sweigard J.A."/>
            <person name="Takano Y."/>
            <person name="Takahara H."/>
            <person name="Trail F."/>
            <person name="van der Does H.C."/>
            <person name="Voll L.M."/>
            <person name="Will I."/>
            <person name="Young S."/>
            <person name="Zeng Q."/>
            <person name="Zhang J."/>
            <person name="Zhou S."/>
            <person name="Dickman M.B."/>
            <person name="Schulze-Lefert P."/>
            <person name="Ver Loren van Themaat E."/>
            <person name="Ma L.-J."/>
            <person name="Vaillancourt L.J."/>
        </authorList>
    </citation>
    <scope>NUCLEOTIDE SEQUENCE [LARGE SCALE GENOMIC DNA]</scope>
    <source>
        <strain evidence="2">M1.001 / M2 / FGSC 10212</strain>
    </source>
</reference>